<comment type="caution">
    <text evidence="2">The sequence shown here is derived from an EMBL/GenBank/DDBJ whole genome shotgun (WGS) entry which is preliminary data.</text>
</comment>
<proteinExistence type="predicted"/>
<feature type="region of interest" description="Disordered" evidence="1">
    <location>
        <begin position="1"/>
        <end position="62"/>
    </location>
</feature>
<protein>
    <submittedName>
        <fullName evidence="2">Uncharacterized protein</fullName>
    </submittedName>
</protein>
<evidence type="ECO:0000313" key="3">
    <source>
        <dbReference type="Proteomes" id="UP000636800"/>
    </source>
</evidence>
<dbReference type="Proteomes" id="UP000636800">
    <property type="component" value="Unassembled WGS sequence"/>
</dbReference>
<dbReference type="AlphaFoldDB" id="A0A835PC81"/>
<feature type="non-terminal residue" evidence="2">
    <location>
        <position position="1"/>
    </location>
</feature>
<reference evidence="2 3" key="1">
    <citation type="journal article" date="2020" name="Nat. Food">
        <title>A phased Vanilla planifolia genome enables genetic improvement of flavour and production.</title>
        <authorList>
            <person name="Hasing T."/>
            <person name="Tang H."/>
            <person name="Brym M."/>
            <person name="Khazi F."/>
            <person name="Huang T."/>
            <person name="Chambers A.H."/>
        </authorList>
    </citation>
    <scope>NUCLEOTIDE SEQUENCE [LARGE SCALE GENOMIC DNA]</scope>
    <source>
        <tissue evidence="2">Leaf</tissue>
    </source>
</reference>
<sequence>RIRGQKQARKTLFLLRLPPPPSAGEERANQTGFDPAKPDPRPSPAGLVDPHQTADRTAPYDT</sequence>
<evidence type="ECO:0000256" key="1">
    <source>
        <dbReference type="SAM" id="MobiDB-lite"/>
    </source>
</evidence>
<dbReference type="EMBL" id="JADCNL010000192">
    <property type="protein sequence ID" value="KAG0449399.1"/>
    <property type="molecule type" value="Genomic_DNA"/>
</dbReference>
<name>A0A835PC81_VANPL</name>
<accession>A0A835PC81</accession>
<gene>
    <name evidence="2" type="ORF">HPP92_027377</name>
</gene>
<evidence type="ECO:0000313" key="2">
    <source>
        <dbReference type="EMBL" id="KAG0449399.1"/>
    </source>
</evidence>
<dbReference type="OrthoDB" id="5296at2759"/>
<organism evidence="2 3">
    <name type="scientific">Vanilla planifolia</name>
    <name type="common">Vanilla</name>
    <dbReference type="NCBI Taxonomy" id="51239"/>
    <lineage>
        <taxon>Eukaryota</taxon>
        <taxon>Viridiplantae</taxon>
        <taxon>Streptophyta</taxon>
        <taxon>Embryophyta</taxon>
        <taxon>Tracheophyta</taxon>
        <taxon>Spermatophyta</taxon>
        <taxon>Magnoliopsida</taxon>
        <taxon>Liliopsida</taxon>
        <taxon>Asparagales</taxon>
        <taxon>Orchidaceae</taxon>
        <taxon>Vanilloideae</taxon>
        <taxon>Vanilleae</taxon>
        <taxon>Vanilla</taxon>
    </lineage>
</organism>
<keyword evidence="3" id="KW-1185">Reference proteome</keyword>